<sequence>MNVLAELVAWGDLGKVVAVGLLGGVGLVVTWGLLLLGLERTQEIRAGARTGTVAGYGAVALLGAVGTLALLGLGLWAITQK</sequence>
<keyword evidence="1" id="KW-0812">Transmembrane</keyword>
<gene>
    <name evidence="2" type="ORF">C8N24_6473</name>
</gene>
<evidence type="ECO:0000313" key="3">
    <source>
        <dbReference type="Proteomes" id="UP000278962"/>
    </source>
</evidence>
<dbReference type="AlphaFoldDB" id="A0A660KV30"/>
<feature type="transmembrane region" description="Helical" evidence="1">
    <location>
        <begin position="59"/>
        <end position="78"/>
    </location>
</feature>
<accession>A0A660KV30</accession>
<reference evidence="2 3" key="1">
    <citation type="submission" date="2018-10" db="EMBL/GenBank/DDBJ databases">
        <title>Genomic Encyclopedia of Archaeal and Bacterial Type Strains, Phase II (KMG-II): from individual species to whole genera.</title>
        <authorList>
            <person name="Goeker M."/>
        </authorList>
    </citation>
    <scope>NUCLEOTIDE SEQUENCE [LARGE SCALE GENOMIC DNA]</scope>
    <source>
        <strain evidence="2 3">DSM 14954</strain>
    </source>
</reference>
<dbReference type="Proteomes" id="UP000278962">
    <property type="component" value="Unassembled WGS sequence"/>
</dbReference>
<dbReference type="RefSeq" id="WP_121258280.1">
    <property type="nucleotide sequence ID" value="NZ_RBIL01000003.1"/>
</dbReference>
<name>A0A660KV30_9ACTN</name>
<keyword evidence="1" id="KW-1133">Transmembrane helix</keyword>
<evidence type="ECO:0000256" key="1">
    <source>
        <dbReference type="SAM" id="Phobius"/>
    </source>
</evidence>
<feature type="transmembrane region" description="Helical" evidence="1">
    <location>
        <begin position="16"/>
        <end position="38"/>
    </location>
</feature>
<dbReference type="EMBL" id="RBIL01000003">
    <property type="protein sequence ID" value="RKQ84843.1"/>
    <property type="molecule type" value="Genomic_DNA"/>
</dbReference>
<proteinExistence type="predicted"/>
<protein>
    <submittedName>
        <fullName evidence="2">Uncharacterized protein</fullName>
    </submittedName>
</protein>
<evidence type="ECO:0000313" key="2">
    <source>
        <dbReference type="EMBL" id="RKQ84843.1"/>
    </source>
</evidence>
<organism evidence="2 3">
    <name type="scientific">Solirubrobacter pauli</name>
    <dbReference type="NCBI Taxonomy" id="166793"/>
    <lineage>
        <taxon>Bacteria</taxon>
        <taxon>Bacillati</taxon>
        <taxon>Actinomycetota</taxon>
        <taxon>Thermoleophilia</taxon>
        <taxon>Solirubrobacterales</taxon>
        <taxon>Solirubrobacteraceae</taxon>
        <taxon>Solirubrobacter</taxon>
    </lineage>
</organism>
<keyword evidence="3" id="KW-1185">Reference proteome</keyword>
<comment type="caution">
    <text evidence="2">The sequence shown here is derived from an EMBL/GenBank/DDBJ whole genome shotgun (WGS) entry which is preliminary data.</text>
</comment>
<keyword evidence="1" id="KW-0472">Membrane</keyword>